<dbReference type="PANTHER" id="PTHR35936">
    <property type="entry name" value="MEMBRANE-BOUND LYTIC MUREIN TRANSGLYCOSYLASE F"/>
    <property type="match status" value="1"/>
</dbReference>
<dbReference type="Pfam" id="PF00497">
    <property type="entry name" value="SBP_bac_3"/>
    <property type="match status" value="1"/>
</dbReference>
<comment type="caution">
    <text evidence="4">The sequence shown here is derived from an EMBL/GenBank/DDBJ whole genome shotgun (WGS) entry which is preliminary data.</text>
</comment>
<evidence type="ECO:0000259" key="3">
    <source>
        <dbReference type="SMART" id="SM00062"/>
    </source>
</evidence>
<feature type="signal peptide" evidence="2">
    <location>
        <begin position="1"/>
        <end position="20"/>
    </location>
</feature>
<dbReference type="PANTHER" id="PTHR35936:SF25">
    <property type="entry name" value="ABC TRANSPORTER SUBSTRATE-BINDING PROTEIN"/>
    <property type="match status" value="1"/>
</dbReference>
<accession>A0A495B322</accession>
<evidence type="ECO:0000313" key="4">
    <source>
        <dbReference type="EMBL" id="RKQ55362.1"/>
    </source>
</evidence>
<keyword evidence="1 2" id="KW-0732">Signal</keyword>
<dbReference type="SUPFAM" id="SSF53850">
    <property type="entry name" value="Periplasmic binding protein-like II"/>
    <property type="match status" value="1"/>
</dbReference>
<organism evidence="4 5">
    <name type="scientific">Vogesella indigofera</name>
    <name type="common">Pseudomonas indigofera</name>
    <dbReference type="NCBI Taxonomy" id="45465"/>
    <lineage>
        <taxon>Bacteria</taxon>
        <taxon>Pseudomonadati</taxon>
        <taxon>Pseudomonadota</taxon>
        <taxon>Betaproteobacteria</taxon>
        <taxon>Neisseriales</taxon>
        <taxon>Chromobacteriaceae</taxon>
        <taxon>Vogesella</taxon>
    </lineage>
</organism>
<reference evidence="4 5" key="1">
    <citation type="submission" date="2018-10" db="EMBL/GenBank/DDBJ databases">
        <title>Genomic Encyclopedia of Type Strains, Phase IV (KMG-IV): sequencing the most valuable type-strain genomes for metagenomic binning, comparative biology and taxonomic classification.</title>
        <authorList>
            <person name="Goeker M."/>
        </authorList>
    </citation>
    <scope>NUCLEOTIDE SEQUENCE [LARGE SCALE GENOMIC DNA]</scope>
    <source>
        <strain evidence="4 5">DSM 3303</strain>
    </source>
</reference>
<feature type="domain" description="Solute-binding protein family 3/N-terminal" evidence="3">
    <location>
        <begin position="23"/>
        <end position="233"/>
    </location>
</feature>
<evidence type="ECO:0000313" key="5">
    <source>
        <dbReference type="Proteomes" id="UP000279384"/>
    </source>
</evidence>
<protein>
    <submittedName>
        <fullName evidence="4">Amino acid ABC transporter substrate-binding protein (PAAT family)</fullName>
    </submittedName>
</protein>
<dbReference type="Gene3D" id="3.40.190.10">
    <property type="entry name" value="Periplasmic binding protein-like II"/>
    <property type="match status" value="2"/>
</dbReference>
<feature type="chain" id="PRO_5019784739" evidence="2">
    <location>
        <begin position="21"/>
        <end position="233"/>
    </location>
</feature>
<dbReference type="AlphaFoldDB" id="A0A495B322"/>
<proteinExistence type="predicted"/>
<sequence>MSASRLATAVLLLLCSLSQAREVLRFAIDAHNPPFMYVDGQGVAQGLYAQTLRQLGERAGLTLRIEAIPWKRALAYLEQGSHGVAGIYRNEERQRKYLFSKPIYREELVVYARKGHAMAAYSGIASLYGKRVGVLSGWFYSDAFSRARDEKRLLADEAARDAQNVDKLRLGRLDYLIGIRESIAALNQGELEEAGILASNLTYIALPDSPRSRALLLQLNPHIADLPDKARAP</sequence>
<dbReference type="RefSeq" id="WP_170152167.1">
    <property type="nucleotide sequence ID" value="NZ_RBID01000017.1"/>
</dbReference>
<name>A0A495B322_VOGIN</name>
<evidence type="ECO:0000256" key="1">
    <source>
        <dbReference type="ARBA" id="ARBA00022729"/>
    </source>
</evidence>
<dbReference type="InterPro" id="IPR001638">
    <property type="entry name" value="Solute-binding_3/MltF_N"/>
</dbReference>
<dbReference type="Proteomes" id="UP000279384">
    <property type="component" value="Unassembled WGS sequence"/>
</dbReference>
<dbReference type="EMBL" id="RBID01000017">
    <property type="protein sequence ID" value="RKQ55362.1"/>
    <property type="molecule type" value="Genomic_DNA"/>
</dbReference>
<dbReference type="SMART" id="SM00062">
    <property type="entry name" value="PBPb"/>
    <property type="match status" value="1"/>
</dbReference>
<evidence type="ECO:0000256" key="2">
    <source>
        <dbReference type="SAM" id="SignalP"/>
    </source>
</evidence>
<gene>
    <name evidence="4" type="ORF">C8E02_2735</name>
</gene>